<dbReference type="RefSeq" id="WP_148945399.1">
    <property type="nucleotide sequence ID" value="NZ_JBNIKK010000002.1"/>
</dbReference>
<evidence type="ECO:0000256" key="1">
    <source>
        <dbReference type="SAM" id="MobiDB-lite"/>
    </source>
</evidence>
<accession>A0A5D4KM39</accession>
<dbReference type="InterPro" id="IPR024217">
    <property type="entry name" value="DUF3813"/>
</dbReference>
<dbReference type="EMBL" id="VTEH01000001">
    <property type="protein sequence ID" value="TYR77815.1"/>
    <property type="molecule type" value="Genomic_DNA"/>
</dbReference>
<name>A0A5D4KM39_9BACI</name>
<proteinExistence type="predicted"/>
<dbReference type="Proteomes" id="UP000323317">
    <property type="component" value="Unassembled WGS sequence"/>
</dbReference>
<reference evidence="2 3" key="1">
    <citation type="submission" date="2019-08" db="EMBL/GenBank/DDBJ databases">
        <title>Bacillus genomes from the desert of Cuatro Cienegas, Coahuila.</title>
        <authorList>
            <person name="Olmedo-Alvarez G."/>
        </authorList>
    </citation>
    <scope>NUCLEOTIDE SEQUENCE [LARGE SCALE GENOMIC DNA]</scope>
    <source>
        <strain evidence="2 3">CH40_1T</strain>
    </source>
</reference>
<sequence length="64" mass="7226">MGNRLFQEARQYVQLAKEASTTGSEDTQQTIARAKNALSSAYANTTRAEQEQLRELQSELNQLH</sequence>
<evidence type="ECO:0000313" key="3">
    <source>
        <dbReference type="Proteomes" id="UP000323317"/>
    </source>
</evidence>
<feature type="compositionally biased region" description="Basic and acidic residues" evidence="1">
    <location>
        <begin position="48"/>
        <end position="57"/>
    </location>
</feature>
<organism evidence="2 3">
    <name type="scientific">Rossellomorea vietnamensis</name>
    <dbReference type="NCBI Taxonomy" id="218284"/>
    <lineage>
        <taxon>Bacteria</taxon>
        <taxon>Bacillati</taxon>
        <taxon>Bacillota</taxon>
        <taxon>Bacilli</taxon>
        <taxon>Bacillales</taxon>
        <taxon>Bacillaceae</taxon>
        <taxon>Rossellomorea</taxon>
    </lineage>
</organism>
<dbReference type="Pfam" id="PF12758">
    <property type="entry name" value="DUF3813"/>
    <property type="match status" value="1"/>
</dbReference>
<protein>
    <submittedName>
        <fullName evidence="2">DUF3813 domain-containing protein</fullName>
    </submittedName>
</protein>
<gene>
    <name evidence="2" type="ORF">FZC79_03115</name>
</gene>
<comment type="caution">
    <text evidence="2">The sequence shown here is derived from an EMBL/GenBank/DDBJ whole genome shotgun (WGS) entry which is preliminary data.</text>
</comment>
<feature type="region of interest" description="Disordered" evidence="1">
    <location>
        <begin position="43"/>
        <end position="64"/>
    </location>
</feature>
<evidence type="ECO:0000313" key="2">
    <source>
        <dbReference type="EMBL" id="TYR77815.1"/>
    </source>
</evidence>
<dbReference type="AlphaFoldDB" id="A0A5D4KM39"/>